<protein>
    <submittedName>
        <fullName evidence="1">Uncharacterized protein</fullName>
    </submittedName>
</protein>
<dbReference type="Proteomes" id="UP000887458">
    <property type="component" value="Unassembled WGS sequence"/>
</dbReference>
<evidence type="ECO:0000313" key="2">
    <source>
        <dbReference type="Proteomes" id="UP000887458"/>
    </source>
</evidence>
<name>A0ABQ8J006_DERPT</name>
<reference evidence="1 2" key="2">
    <citation type="journal article" date="2022" name="Mol. Biol. Evol.">
        <title>Comparative Genomics Reveals Insights into the Divergent Evolution of Astigmatic Mites and Household Pest Adaptations.</title>
        <authorList>
            <person name="Xiong Q."/>
            <person name="Wan A.T."/>
            <person name="Liu X."/>
            <person name="Fung C.S."/>
            <person name="Xiao X."/>
            <person name="Malainual N."/>
            <person name="Hou J."/>
            <person name="Wang L."/>
            <person name="Wang M."/>
            <person name="Yang K.Y."/>
            <person name="Cui Y."/>
            <person name="Leung E.L."/>
            <person name="Nong W."/>
            <person name="Shin S.K."/>
            <person name="Au S.W."/>
            <person name="Jeong K.Y."/>
            <person name="Chew F.T."/>
            <person name="Hui J.H."/>
            <person name="Leung T.F."/>
            <person name="Tungtrongchitr A."/>
            <person name="Zhong N."/>
            <person name="Liu Z."/>
            <person name="Tsui S.K."/>
        </authorList>
    </citation>
    <scope>NUCLEOTIDE SEQUENCE [LARGE SCALE GENOMIC DNA]</scope>
    <source>
        <strain evidence="1">Derp</strain>
    </source>
</reference>
<dbReference type="EMBL" id="NJHN03000095">
    <property type="protein sequence ID" value="KAH9415847.1"/>
    <property type="molecule type" value="Genomic_DNA"/>
</dbReference>
<organism evidence="1 2">
    <name type="scientific">Dermatophagoides pteronyssinus</name>
    <name type="common">European house dust mite</name>
    <dbReference type="NCBI Taxonomy" id="6956"/>
    <lineage>
        <taxon>Eukaryota</taxon>
        <taxon>Metazoa</taxon>
        <taxon>Ecdysozoa</taxon>
        <taxon>Arthropoda</taxon>
        <taxon>Chelicerata</taxon>
        <taxon>Arachnida</taxon>
        <taxon>Acari</taxon>
        <taxon>Acariformes</taxon>
        <taxon>Sarcoptiformes</taxon>
        <taxon>Astigmata</taxon>
        <taxon>Psoroptidia</taxon>
        <taxon>Analgoidea</taxon>
        <taxon>Pyroglyphidae</taxon>
        <taxon>Dermatophagoidinae</taxon>
        <taxon>Dermatophagoides</taxon>
    </lineage>
</organism>
<accession>A0ABQ8J006</accession>
<keyword evidence="2" id="KW-1185">Reference proteome</keyword>
<reference evidence="1 2" key="1">
    <citation type="journal article" date="2018" name="J. Allergy Clin. Immunol.">
        <title>High-quality assembly of Dermatophagoides pteronyssinus genome and transcriptome reveals a wide range of novel allergens.</title>
        <authorList>
            <person name="Liu X.Y."/>
            <person name="Yang K.Y."/>
            <person name="Wang M.Q."/>
            <person name="Kwok J.S."/>
            <person name="Zeng X."/>
            <person name="Yang Z."/>
            <person name="Xiao X.J."/>
            <person name="Lau C.P."/>
            <person name="Li Y."/>
            <person name="Huang Z.M."/>
            <person name="Ba J.G."/>
            <person name="Yim A.K."/>
            <person name="Ouyang C.Y."/>
            <person name="Ngai S.M."/>
            <person name="Chan T.F."/>
            <person name="Leung E.L."/>
            <person name="Liu L."/>
            <person name="Liu Z.G."/>
            <person name="Tsui S.K."/>
        </authorList>
    </citation>
    <scope>NUCLEOTIDE SEQUENCE [LARGE SCALE GENOMIC DNA]</scope>
    <source>
        <strain evidence="1">Derp</strain>
    </source>
</reference>
<gene>
    <name evidence="1" type="ORF">DERP_000341</name>
</gene>
<evidence type="ECO:0000313" key="1">
    <source>
        <dbReference type="EMBL" id="KAH9415847.1"/>
    </source>
</evidence>
<sequence length="67" mass="8103">MMSKFCKQSLLLIYFDLHFKLKNLNKTIDSCIQYRNGSPTLESLNYDHNQFYRNNYHKKGEILEINK</sequence>
<comment type="caution">
    <text evidence="1">The sequence shown here is derived from an EMBL/GenBank/DDBJ whole genome shotgun (WGS) entry which is preliminary data.</text>
</comment>
<proteinExistence type="predicted"/>